<name>A0A0F9RWL1_9ZZZZ</name>
<sequence length="306" mass="35776">MPKIAYIEKKFQAKTQLIIHQANQIIEEYQAEDMKLTVRQLYYQFVATGEDNMEMLGFPLVKGTHNNPKSYAKLIGVVSDARLAGLIDWDAIEDRTRNLEELGHWQNPGHIIRSVSYWFRVDHWEGQPYRPQVWIEKEALVGVIADICEQLDIGYYACKGYMSLSEMWVGSERFGDIEADGQQPVIIHLGDHDPSGMDMTRDIGDRQNTFLRDVEIKRIALNMDQIKQYNPPPNPTKLKDSRAPKYVSEFGYDSWELDALEPRAIRDLIEQTALSYRDDEIYNEVLDREREYKRILKNIEENWETL</sequence>
<gene>
    <name evidence="1" type="ORF">LCGC14_0845470</name>
</gene>
<protein>
    <submittedName>
        <fullName evidence="1">Uncharacterized protein</fullName>
    </submittedName>
</protein>
<proteinExistence type="predicted"/>
<organism evidence="1">
    <name type="scientific">marine sediment metagenome</name>
    <dbReference type="NCBI Taxonomy" id="412755"/>
    <lineage>
        <taxon>unclassified sequences</taxon>
        <taxon>metagenomes</taxon>
        <taxon>ecological metagenomes</taxon>
    </lineage>
</organism>
<comment type="caution">
    <text evidence="1">The sequence shown here is derived from an EMBL/GenBank/DDBJ whole genome shotgun (WGS) entry which is preliminary data.</text>
</comment>
<reference evidence="1" key="1">
    <citation type="journal article" date="2015" name="Nature">
        <title>Complex archaea that bridge the gap between prokaryotes and eukaryotes.</title>
        <authorList>
            <person name="Spang A."/>
            <person name="Saw J.H."/>
            <person name="Jorgensen S.L."/>
            <person name="Zaremba-Niedzwiedzka K."/>
            <person name="Martijn J."/>
            <person name="Lind A.E."/>
            <person name="van Eijk R."/>
            <person name="Schleper C."/>
            <person name="Guy L."/>
            <person name="Ettema T.J."/>
        </authorList>
    </citation>
    <scope>NUCLEOTIDE SEQUENCE</scope>
</reference>
<evidence type="ECO:0000313" key="1">
    <source>
        <dbReference type="EMBL" id="KKN29291.1"/>
    </source>
</evidence>
<dbReference type="EMBL" id="LAZR01002497">
    <property type="protein sequence ID" value="KKN29291.1"/>
    <property type="molecule type" value="Genomic_DNA"/>
</dbReference>
<dbReference type="AlphaFoldDB" id="A0A0F9RWL1"/>
<accession>A0A0F9RWL1</accession>